<accession>A0A7I4Z655</accession>
<name>A0A7I4Z655_HAECO</name>
<feature type="transmembrane region" description="Helical" evidence="2">
    <location>
        <begin position="56"/>
        <end position="83"/>
    </location>
</feature>
<protein>
    <submittedName>
        <fullName evidence="4">Pecanex-like protein</fullName>
    </submittedName>
</protein>
<evidence type="ECO:0000313" key="3">
    <source>
        <dbReference type="Proteomes" id="UP000025227"/>
    </source>
</evidence>
<keyword evidence="3" id="KW-1185">Reference proteome</keyword>
<dbReference type="AlphaFoldDB" id="A0A7I4Z655"/>
<dbReference type="Proteomes" id="UP000025227">
    <property type="component" value="Unplaced"/>
</dbReference>
<organism evidence="3 4">
    <name type="scientific">Haemonchus contortus</name>
    <name type="common">Barber pole worm</name>
    <dbReference type="NCBI Taxonomy" id="6289"/>
    <lineage>
        <taxon>Eukaryota</taxon>
        <taxon>Metazoa</taxon>
        <taxon>Ecdysozoa</taxon>
        <taxon>Nematoda</taxon>
        <taxon>Chromadorea</taxon>
        <taxon>Rhabditida</taxon>
        <taxon>Rhabditina</taxon>
        <taxon>Rhabditomorpha</taxon>
        <taxon>Strongyloidea</taxon>
        <taxon>Trichostrongylidae</taxon>
        <taxon>Haemonchus</taxon>
    </lineage>
</organism>
<evidence type="ECO:0000256" key="2">
    <source>
        <dbReference type="SAM" id="Phobius"/>
    </source>
</evidence>
<feature type="region of interest" description="Disordered" evidence="1">
    <location>
        <begin position="1"/>
        <end position="25"/>
    </location>
</feature>
<sequence length="88" mass="10033">MKVFTKSKIKAERRPRRTSTESRLQLATEDGGPRLSISLGEALDTTNIYSLISFSVWFYVITMFYDCLLPCNLLIPTVARYLLLMPLG</sequence>
<evidence type="ECO:0000256" key="1">
    <source>
        <dbReference type="SAM" id="MobiDB-lite"/>
    </source>
</evidence>
<proteinExistence type="predicted"/>
<dbReference type="WBParaSite" id="HCON_00179185-00001">
    <property type="protein sequence ID" value="HCON_00179185-00001"/>
    <property type="gene ID" value="HCON_00179185"/>
</dbReference>
<reference evidence="4" key="1">
    <citation type="submission" date="2020-12" db="UniProtKB">
        <authorList>
            <consortium name="WormBaseParasite"/>
        </authorList>
    </citation>
    <scope>IDENTIFICATION</scope>
    <source>
        <strain evidence="4">MHco3</strain>
    </source>
</reference>
<keyword evidence="2" id="KW-0472">Membrane</keyword>
<evidence type="ECO:0000313" key="4">
    <source>
        <dbReference type="WBParaSite" id="HCON_00179185-00001"/>
    </source>
</evidence>
<keyword evidence="2" id="KW-0812">Transmembrane</keyword>
<feature type="compositionally biased region" description="Basic residues" evidence="1">
    <location>
        <begin position="1"/>
        <end position="17"/>
    </location>
</feature>
<keyword evidence="2" id="KW-1133">Transmembrane helix</keyword>